<comment type="caution">
    <text evidence="2">The sequence shown here is derived from an EMBL/GenBank/DDBJ whole genome shotgun (WGS) entry which is preliminary data.</text>
</comment>
<proteinExistence type="predicted"/>
<evidence type="ECO:0000313" key="2">
    <source>
        <dbReference type="EMBL" id="KAF6150601.1"/>
    </source>
</evidence>
<reference evidence="2 3" key="1">
    <citation type="journal article" date="2020" name="IScience">
        <title>Genome Sequencing of the Endangered Kingdonia uniflora (Circaeasteraceae, Ranunculales) Reveals Potential Mechanisms of Evolutionary Specialization.</title>
        <authorList>
            <person name="Sun Y."/>
            <person name="Deng T."/>
            <person name="Zhang A."/>
            <person name="Moore M.J."/>
            <person name="Landis J.B."/>
            <person name="Lin N."/>
            <person name="Zhang H."/>
            <person name="Zhang X."/>
            <person name="Huang J."/>
            <person name="Zhang X."/>
            <person name="Sun H."/>
            <person name="Wang H."/>
        </authorList>
    </citation>
    <scope>NUCLEOTIDE SEQUENCE [LARGE SCALE GENOMIC DNA]</scope>
    <source>
        <strain evidence="2">TB1705</strain>
        <tissue evidence="2">Leaf</tissue>
    </source>
</reference>
<feature type="compositionally biased region" description="Basic residues" evidence="1">
    <location>
        <begin position="126"/>
        <end position="135"/>
    </location>
</feature>
<sequence length="717" mass="80849">MPSFGLNFQDLESNYGKLIHLWRLAALWVLQVNHSSTTMEFGYFAKVLVDVDLADPIPNKILVEVESGDFWQNVELGVTPKFCSHCKIIGHTFVECRDIKEQVQRAEDPKKHHQEAPATEDTLTKNQKKRIRKKNQRETLSNGKDLDLGAEVFDTMPKPTSEEGPPNHKEQADSEATPVLQNNKDDLICVESPCDGNAEERVSPECPDNPDNPHQILKETAIVKLQSALKWADMVEDVERDSALIAYEEVIHKPGMNRQAHLRKNAKKKTVRSDINKLGLSEYNLSIISNDCDFRLGNLWCLWKSGPNVPVLVVASSQQITISYDGFLLSAIHGMVSTSARRALWTDMESIANLNLPWLAIGGFNCIRSWDERSGGWVTASGFRDLVICSWDESLIEDPIFVLMKKLQQLKAAIKTWKKENLGGLMTQIDTCAAELEDIQIQLNDNYFDNLMKEATTKQISLNNLLNLEDSIWRKKAKASWLTSGGRNTKYFHALHRIRTQKSLITEISLENGTLLSSQVEIKEHIVELKTIATLFGFGVGTFPEKYLGTPLVQGRASKATVAPLIDSIRSRASGWSGKLLSFQSEVVLVKSILTRIPIYNMAIYKWPMVAVIEGERIIQNFLWSGDPVKKKFLTIKWAKVCKHPSDGGIGIKSSKDINIAMLMKLGWDFLNDQESWANFLRDKFLSKEGLLTQNYKNSSIWTGLKEAVVKVKAHSK</sequence>
<name>A0A7J7M6T5_9MAGN</name>
<dbReference type="EMBL" id="JACGCM010001727">
    <property type="protein sequence ID" value="KAF6150601.1"/>
    <property type="molecule type" value="Genomic_DNA"/>
</dbReference>
<accession>A0A7J7M6T5</accession>
<dbReference type="PANTHER" id="PTHR33116">
    <property type="entry name" value="REVERSE TRANSCRIPTASE ZINC-BINDING DOMAIN-CONTAINING PROTEIN-RELATED-RELATED"/>
    <property type="match status" value="1"/>
</dbReference>
<feature type="region of interest" description="Disordered" evidence="1">
    <location>
        <begin position="104"/>
        <end position="175"/>
    </location>
</feature>
<evidence type="ECO:0000256" key="1">
    <source>
        <dbReference type="SAM" id="MobiDB-lite"/>
    </source>
</evidence>
<gene>
    <name evidence="2" type="ORF">GIB67_022213</name>
</gene>
<dbReference type="Proteomes" id="UP000541444">
    <property type="component" value="Unassembled WGS sequence"/>
</dbReference>
<evidence type="ECO:0000313" key="3">
    <source>
        <dbReference type="Proteomes" id="UP000541444"/>
    </source>
</evidence>
<dbReference type="AlphaFoldDB" id="A0A7J7M6T5"/>
<dbReference type="OrthoDB" id="786963at2759"/>
<protein>
    <submittedName>
        <fullName evidence="2">Uncharacterized protein</fullName>
    </submittedName>
</protein>
<keyword evidence="3" id="KW-1185">Reference proteome</keyword>
<organism evidence="2 3">
    <name type="scientific">Kingdonia uniflora</name>
    <dbReference type="NCBI Taxonomy" id="39325"/>
    <lineage>
        <taxon>Eukaryota</taxon>
        <taxon>Viridiplantae</taxon>
        <taxon>Streptophyta</taxon>
        <taxon>Embryophyta</taxon>
        <taxon>Tracheophyta</taxon>
        <taxon>Spermatophyta</taxon>
        <taxon>Magnoliopsida</taxon>
        <taxon>Ranunculales</taxon>
        <taxon>Circaeasteraceae</taxon>
        <taxon>Kingdonia</taxon>
    </lineage>
</organism>
<dbReference type="PANTHER" id="PTHR33116:SF78">
    <property type="entry name" value="OS12G0587133 PROTEIN"/>
    <property type="match status" value="1"/>
</dbReference>